<sequence>MSRNNFMTSKSPFDKNSISMINNVLVNGAINSGNLMSLNTRRRSSGILETAALIGAAKVISDINNTNQNNTSVNVRNTQNTVQNRSLASNSDYYSTNAQNSSYNNVTQAYSTNYNNDRNNSIWTNTATNQPLTGSAPNEINNINPEKIKFKNIPNLINPILKGQKIPLNSGIDRVKVGFGWNVTNNKCDVDVSAFMLNESQKALGEDWFVFYGQPKSPDTSISFREDNATDREIIDIDFTKINPQVTKIVFVLTINDALTDNLNFGMLKDAYARILDSNNNEIVSFKMTDYYTNVISMMIGEIYLYKGNWKFSAVGNGVSRDLAGLCQMYGLEVL</sequence>
<dbReference type="Pfam" id="PF02342">
    <property type="entry name" value="TerD"/>
    <property type="match status" value="1"/>
</dbReference>
<dbReference type="InterPro" id="IPR003325">
    <property type="entry name" value="TerD"/>
</dbReference>
<dbReference type="RefSeq" id="WP_242949053.1">
    <property type="nucleotide sequence ID" value="NZ_FOJY01000003.1"/>
</dbReference>
<dbReference type="STRING" id="1120918.SAMN05216249_1035"/>
<name>A0A1I0W220_9FIRM</name>
<dbReference type="PANTHER" id="PTHR32097">
    <property type="entry name" value="CAMP-BINDING PROTEIN 1-RELATED"/>
    <property type="match status" value="1"/>
</dbReference>
<keyword evidence="4" id="KW-1185">Reference proteome</keyword>
<feature type="domain" description="TerD" evidence="2">
    <location>
        <begin position="160"/>
        <end position="330"/>
    </location>
</feature>
<dbReference type="Proteomes" id="UP000198838">
    <property type="component" value="Unassembled WGS sequence"/>
</dbReference>
<evidence type="ECO:0000256" key="1">
    <source>
        <dbReference type="SAM" id="MobiDB-lite"/>
    </source>
</evidence>
<dbReference type="AlphaFoldDB" id="A0A1I0W220"/>
<evidence type="ECO:0000259" key="2">
    <source>
        <dbReference type="Pfam" id="PF02342"/>
    </source>
</evidence>
<protein>
    <submittedName>
        <fullName evidence="3">Stress response protein SCP2</fullName>
    </submittedName>
</protein>
<reference evidence="3 4" key="1">
    <citation type="submission" date="2016-10" db="EMBL/GenBank/DDBJ databases">
        <authorList>
            <person name="de Groot N.N."/>
        </authorList>
    </citation>
    <scope>NUCLEOTIDE SEQUENCE [LARGE SCALE GENOMIC DNA]</scope>
    <source>
        <strain evidence="3 4">DSM 5522</strain>
    </source>
</reference>
<dbReference type="CDD" id="cd06974">
    <property type="entry name" value="TerD_like"/>
    <property type="match status" value="1"/>
</dbReference>
<evidence type="ECO:0000313" key="4">
    <source>
        <dbReference type="Proteomes" id="UP000198838"/>
    </source>
</evidence>
<dbReference type="InterPro" id="IPR051324">
    <property type="entry name" value="Stress/Tellurium_Resist"/>
</dbReference>
<dbReference type="EMBL" id="FOJY01000003">
    <property type="protein sequence ID" value="SFA82133.1"/>
    <property type="molecule type" value="Genomic_DNA"/>
</dbReference>
<feature type="compositionally biased region" description="Polar residues" evidence="1">
    <location>
        <begin position="121"/>
        <end position="136"/>
    </location>
</feature>
<evidence type="ECO:0000313" key="3">
    <source>
        <dbReference type="EMBL" id="SFA82133.1"/>
    </source>
</evidence>
<feature type="region of interest" description="Disordered" evidence="1">
    <location>
        <begin position="121"/>
        <end position="140"/>
    </location>
</feature>
<dbReference type="PANTHER" id="PTHR32097:SF17">
    <property type="entry name" value="CAMP-BINDING PROTEIN 1-RELATED"/>
    <property type="match status" value="1"/>
</dbReference>
<accession>A0A1I0W220</accession>
<dbReference type="Gene3D" id="2.60.60.30">
    <property type="entry name" value="sav2460 like domains"/>
    <property type="match status" value="1"/>
</dbReference>
<proteinExistence type="predicted"/>
<organism evidence="3 4">
    <name type="scientific">Acetitomaculum ruminis DSM 5522</name>
    <dbReference type="NCBI Taxonomy" id="1120918"/>
    <lineage>
        <taxon>Bacteria</taxon>
        <taxon>Bacillati</taxon>
        <taxon>Bacillota</taxon>
        <taxon>Clostridia</taxon>
        <taxon>Lachnospirales</taxon>
        <taxon>Lachnospiraceae</taxon>
        <taxon>Acetitomaculum</taxon>
    </lineage>
</organism>
<gene>
    <name evidence="3" type="ORF">SAMN05216249_1035</name>
</gene>